<feature type="transmembrane region" description="Helical" evidence="1">
    <location>
        <begin position="290"/>
        <end position="312"/>
    </location>
</feature>
<keyword evidence="1" id="KW-0812">Transmembrane</keyword>
<dbReference type="SUPFAM" id="SSF81321">
    <property type="entry name" value="Family A G protein-coupled receptor-like"/>
    <property type="match status" value="1"/>
</dbReference>
<sequence>MAVVDNYTSSEFTNYSLYSEDNSTCVLMSDTLHTRRLVEFGSALIGGLMSTVDLSVLVYLQYKRKGAAIDFLLTISVISILILFFYGISCLPDLCWLGIEYEGALRFWHDYLWMFTVNTLFCAYGYLIVVLIIDRYIAMHHPFYYRATFVHNRMRVRCIFACLLIGALCNMKWIILEPYSPDSEARSKTAWFKALNGITCIVQYFVCGLLMMWFSYKNYQKSHEINRDQGCGGTLGVIQTFTDQGQRAHEIVARICVIFTVTYIIAYWPYGIYDYIDNPKLNNDDNFLGALFILINFNQALYLQPNLLIFAYSSRLYRSTLIYILKYPFFTIGKCFNFKKPSRPELRPTHELREPAMIDLFAMLYYSS</sequence>
<evidence type="ECO:0000256" key="1">
    <source>
        <dbReference type="SAM" id="Phobius"/>
    </source>
</evidence>
<dbReference type="Proteomes" id="UP000887566">
    <property type="component" value="Unplaced"/>
</dbReference>
<feature type="transmembrane region" description="Helical" evidence="1">
    <location>
        <begin position="72"/>
        <end position="99"/>
    </location>
</feature>
<dbReference type="PANTHER" id="PTHR45698:SF1">
    <property type="entry name" value="TRACE AMINE-ASSOCIATED RECEPTOR 13C-LIKE"/>
    <property type="match status" value="1"/>
</dbReference>
<keyword evidence="1" id="KW-0472">Membrane</keyword>
<evidence type="ECO:0000313" key="2">
    <source>
        <dbReference type="Proteomes" id="UP000887566"/>
    </source>
</evidence>
<feature type="transmembrane region" description="Helical" evidence="1">
    <location>
        <begin position="111"/>
        <end position="133"/>
    </location>
</feature>
<feature type="transmembrane region" description="Helical" evidence="1">
    <location>
        <begin position="251"/>
        <end position="270"/>
    </location>
</feature>
<organism evidence="2 3">
    <name type="scientific">Plectus sambesii</name>
    <dbReference type="NCBI Taxonomy" id="2011161"/>
    <lineage>
        <taxon>Eukaryota</taxon>
        <taxon>Metazoa</taxon>
        <taxon>Ecdysozoa</taxon>
        <taxon>Nematoda</taxon>
        <taxon>Chromadorea</taxon>
        <taxon>Plectida</taxon>
        <taxon>Plectina</taxon>
        <taxon>Plectoidea</taxon>
        <taxon>Plectidae</taxon>
        <taxon>Plectus</taxon>
    </lineage>
</organism>
<keyword evidence="1" id="KW-1133">Transmembrane helix</keyword>
<accession>A0A914WK49</accession>
<dbReference type="AlphaFoldDB" id="A0A914WK49"/>
<dbReference type="WBParaSite" id="PSAMB.scaffold4406size14748.g24200.t1">
    <property type="protein sequence ID" value="PSAMB.scaffold4406size14748.g24200.t1"/>
    <property type="gene ID" value="PSAMB.scaffold4406size14748.g24200"/>
</dbReference>
<feature type="transmembrane region" description="Helical" evidence="1">
    <location>
        <begin position="40"/>
        <end position="60"/>
    </location>
</feature>
<name>A0A914WK49_9BILA</name>
<proteinExistence type="predicted"/>
<dbReference type="CDD" id="cd00637">
    <property type="entry name" value="7tm_classA_rhodopsin-like"/>
    <property type="match status" value="1"/>
</dbReference>
<reference evidence="3" key="1">
    <citation type="submission" date="2022-11" db="UniProtKB">
        <authorList>
            <consortium name="WormBaseParasite"/>
        </authorList>
    </citation>
    <scope>IDENTIFICATION</scope>
</reference>
<feature type="transmembrane region" description="Helical" evidence="1">
    <location>
        <begin position="154"/>
        <end position="175"/>
    </location>
</feature>
<feature type="transmembrane region" description="Helical" evidence="1">
    <location>
        <begin position="195"/>
        <end position="216"/>
    </location>
</feature>
<evidence type="ECO:0000313" key="3">
    <source>
        <dbReference type="WBParaSite" id="PSAMB.scaffold4406size14748.g24200.t1"/>
    </source>
</evidence>
<keyword evidence="2" id="KW-1185">Reference proteome</keyword>
<dbReference type="PANTHER" id="PTHR45698">
    <property type="entry name" value="TRACE AMINE-ASSOCIATED RECEPTOR 19N-RELATED"/>
    <property type="match status" value="1"/>
</dbReference>
<dbReference type="Gene3D" id="1.20.1070.10">
    <property type="entry name" value="Rhodopsin 7-helix transmembrane proteins"/>
    <property type="match status" value="1"/>
</dbReference>
<protein>
    <submittedName>
        <fullName evidence="3">G-protein coupled receptors family 1 profile domain-containing protein</fullName>
    </submittedName>
</protein>